<dbReference type="SUPFAM" id="SSF89733">
    <property type="entry name" value="L-sulfolactate dehydrogenase-like"/>
    <property type="match status" value="1"/>
</dbReference>
<dbReference type="Gene3D" id="3.30.1370.60">
    <property type="entry name" value="Hypothetical oxidoreductase yiak, domain 2"/>
    <property type="match status" value="1"/>
</dbReference>
<name>A0A261UXS5_9BORD</name>
<dbReference type="Pfam" id="PF02615">
    <property type="entry name" value="Ldh_2"/>
    <property type="match status" value="1"/>
</dbReference>
<keyword evidence="4" id="KW-1185">Reference proteome</keyword>
<comment type="similarity">
    <text evidence="1">Belongs to the LDH2/MDH2 oxidoreductase family.</text>
</comment>
<dbReference type="Proteomes" id="UP000215767">
    <property type="component" value="Unassembled WGS sequence"/>
</dbReference>
<evidence type="ECO:0000256" key="2">
    <source>
        <dbReference type="ARBA" id="ARBA00023002"/>
    </source>
</evidence>
<dbReference type="InterPro" id="IPR036111">
    <property type="entry name" value="Mal/L-sulfo/L-lacto_DH-like_sf"/>
</dbReference>
<dbReference type="PANTHER" id="PTHR11091">
    <property type="entry name" value="OXIDOREDUCTASE-RELATED"/>
    <property type="match status" value="1"/>
</dbReference>
<evidence type="ECO:0000256" key="1">
    <source>
        <dbReference type="ARBA" id="ARBA00006056"/>
    </source>
</evidence>
<dbReference type="PANTHER" id="PTHR11091:SF0">
    <property type="entry name" value="MALATE DEHYDROGENASE"/>
    <property type="match status" value="1"/>
</dbReference>
<comment type="caution">
    <text evidence="3">The sequence shown here is derived from an EMBL/GenBank/DDBJ whole genome shotgun (WGS) entry which is preliminary data.</text>
</comment>
<sequence length="356" mass="37874">MELVGRSMRHCNADALIEWGTACLRAHDVTDDDARLVARSLVQTSLWGIDSHGIARLPHYLNRLAHGSILARPAIVVSRSGPATAQVQGGQGLGIVVSYRANRLAMEIAAECGVGAVGVSDSSHCGAIGLYTREPARAGMIGIGFTHSDSIAAPFGGHVPFLGTNPISIAFPRAGGEPVCLDMATTSIPWNRVMNARREDAELPEGVALDEQGLDARDPHAARALRPLGGPSYGHKGYALALMIELLCGPLNGNPHGPHISPMYEKLELPRRLGAFFIVIDPARFPGGATLAATIEHMARELAEQPGQPRMPGDPELDAAVHRAAQGIPIEPGLWSEMSAWSERLRVPLPAARDTR</sequence>
<dbReference type="EMBL" id="NEVS01000001">
    <property type="protein sequence ID" value="OZI66684.1"/>
    <property type="molecule type" value="Genomic_DNA"/>
</dbReference>
<reference evidence="4" key="1">
    <citation type="submission" date="2017-05" db="EMBL/GenBank/DDBJ databases">
        <title>Complete and WGS of Bordetella genogroups.</title>
        <authorList>
            <person name="Spilker T."/>
            <person name="Lipuma J."/>
        </authorList>
    </citation>
    <scope>NUCLEOTIDE SEQUENCE [LARGE SCALE GENOMIC DNA]</scope>
    <source>
        <strain evidence="4">AU8856</strain>
    </source>
</reference>
<dbReference type="InterPro" id="IPR043143">
    <property type="entry name" value="Mal/L-sulf/L-lact_DH-like_NADP"/>
</dbReference>
<accession>A0A261UXS5</accession>
<evidence type="ECO:0000313" key="3">
    <source>
        <dbReference type="EMBL" id="OZI66684.1"/>
    </source>
</evidence>
<protein>
    <submittedName>
        <fullName evidence="3">Malate dehydrogenase</fullName>
    </submittedName>
</protein>
<evidence type="ECO:0000313" key="4">
    <source>
        <dbReference type="Proteomes" id="UP000215767"/>
    </source>
</evidence>
<dbReference type="InterPro" id="IPR043144">
    <property type="entry name" value="Mal/L-sulf/L-lact_DH-like_ah"/>
</dbReference>
<dbReference type="Gene3D" id="1.10.1530.10">
    <property type="match status" value="1"/>
</dbReference>
<organism evidence="3 4">
    <name type="scientific">Bordetella genomosp. 11</name>
    <dbReference type="NCBI Taxonomy" id="1416808"/>
    <lineage>
        <taxon>Bacteria</taxon>
        <taxon>Pseudomonadati</taxon>
        <taxon>Pseudomonadota</taxon>
        <taxon>Betaproteobacteria</taxon>
        <taxon>Burkholderiales</taxon>
        <taxon>Alcaligenaceae</taxon>
        <taxon>Bordetella</taxon>
    </lineage>
</organism>
<dbReference type="GO" id="GO:0016491">
    <property type="term" value="F:oxidoreductase activity"/>
    <property type="evidence" value="ECO:0007669"/>
    <property type="project" value="UniProtKB-KW"/>
</dbReference>
<gene>
    <name evidence="3" type="ORF">CAL28_02855</name>
</gene>
<dbReference type="AlphaFoldDB" id="A0A261UXS5"/>
<proteinExistence type="inferred from homology"/>
<dbReference type="InterPro" id="IPR003767">
    <property type="entry name" value="Malate/L-lactate_DH-like"/>
</dbReference>
<keyword evidence="2" id="KW-0560">Oxidoreductase</keyword>